<gene>
    <name evidence="8" type="ORF">HRJ53_18515</name>
</gene>
<feature type="transmembrane region" description="Helical" evidence="6">
    <location>
        <begin position="154"/>
        <end position="172"/>
    </location>
</feature>
<feature type="transmembrane region" description="Helical" evidence="6">
    <location>
        <begin position="69"/>
        <end position="87"/>
    </location>
</feature>
<evidence type="ECO:0000256" key="1">
    <source>
        <dbReference type="ARBA" id="ARBA00004141"/>
    </source>
</evidence>
<evidence type="ECO:0000313" key="8">
    <source>
        <dbReference type="EMBL" id="MBA0086980.1"/>
    </source>
</evidence>
<dbReference type="Pfam" id="PF00892">
    <property type="entry name" value="EamA"/>
    <property type="match status" value="2"/>
</dbReference>
<sequence>FRVVLAGVVMIPVYWSCLRFSAFAEAAELRSRGFLARDFWTFVYLGFFGVSVNQMCFTIGLHFTSVSHSAVIVGLSPIYILVLAVLFRLERATGRKVAGMLVALAGVVVLASENGISTHSPSIEGDAITMAGSLGFAIYGVLGKRVAGRYDTLTMTAFTHFAGSLMVLPLAIHEARTLYTTGHWEQPWRVGAALMYMAVFSSALAYVFYFWLLRYLEASQLSAFTYLLPVLATMLGIVWLGEKGSWTQILGAVMSLGGVYWIESGRQAVVKANTVR</sequence>
<dbReference type="InterPro" id="IPR050638">
    <property type="entry name" value="AA-Vitamin_Transporters"/>
</dbReference>
<protein>
    <submittedName>
        <fullName evidence="8">EamA family transporter</fullName>
    </submittedName>
</protein>
<proteinExistence type="inferred from homology"/>
<keyword evidence="5 6" id="KW-0472">Membrane</keyword>
<dbReference type="InterPro" id="IPR000620">
    <property type="entry name" value="EamA_dom"/>
</dbReference>
<evidence type="ECO:0000256" key="2">
    <source>
        <dbReference type="ARBA" id="ARBA00007362"/>
    </source>
</evidence>
<dbReference type="Proteomes" id="UP000567293">
    <property type="component" value="Unassembled WGS sequence"/>
</dbReference>
<evidence type="ECO:0000256" key="5">
    <source>
        <dbReference type="ARBA" id="ARBA00023136"/>
    </source>
</evidence>
<reference evidence="8" key="1">
    <citation type="submission" date="2020-06" db="EMBL/GenBank/DDBJ databases">
        <title>Legume-microbial interactions unlock mineral nutrients during tropical forest succession.</title>
        <authorList>
            <person name="Epihov D.Z."/>
        </authorList>
    </citation>
    <scope>NUCLEOTIDE SEQUENCE [LARGE SCALE GENOMIC DNA]</scope>
    <source>
        <strain evidence="8">Pan2503</strain>
    </source>
</reference>
<evidence type="ECO:0000256" key="6">
    <source>
        <dbReference type="SAM" id="Phobius"/>
    </source>
</evidence>
<feature type="transmembrane region" description="Helical" evidence="6">
    <location>
        <begin position="39"/>
        <end position="63"/>
    </location>
</feature>
<evidence type="ECO:0000313" key="9">
    <source>
        <dbReference type="Proteomes" id="UP000567293"/>
    </source>
</evidence>
<comment type="subcellular location">
    <subcellularLocation>
        <location evidence="1">Membrane</location>
        <topology evidence="1">Multi-pass membrane protein</topology>
    </subcellularLocation>
</comment>
<accession>A0A7V8NTH6</accession>
<feature type="domain" description="EamA" evidence="7">
    <location>
        <begin position="125"/>
        <end position="262"/>
    </location>
</feature>
<organism evidence="8 9">
    <name type="scientific">Candidatus Acidiferrum panamense</name>
    <dbReference type="NCBI Taxonomy" id="2741543"/>
    <lineage>
        <taxon>Bacteria</taxon>
        <taxon>Pseudomonadati</taxon>
        <taxon>Acidobacteriota</taxon>
        <taxon>Terriglobia</taxon>
        <taxon>Candidatus Acidiferrales</taxon>
        <taxon>Candidatus Acidiferrum</taxon>
    </lineage>
</organism>
<dbReference type="SUPFAM" id="SSF103481">
    <property type="entry name" value="Multidrug resistance efflux transporter EmrE"/>
    <property type="match status" value="2"/>
</dbReference>
<keyword evidence="9" id="KW-1185">Reference proteome</keyword>
<dbReference type="AlphaFoldDB" id="A0A7V8NTH6"/>
<feature type="domain" description="EamA" evidence="7">
    <location>
        <begin position="4"/>
        <end position="110"/>
    </location>
</feature>
<feature type="transmembrane region" description="Helical" evidence="6">
    <location>
        <begin position="99"/>
        <end position="117"/>
    </location>
</feature>
<name>A0A7V8NTH6_9BACT</name>
<dbReference type="PANTHER" id="PTHR32322:SF2">
    <property type="entry name" value="EAMA DOMAIN-CONTAINING PROTEIN"/>
    <property type="match status" value="1"/>
</dbReference>
<feature type="transmembrane region" description="Helical" evidence="6">
    <location>
        <begin position="246"/>
        <end position="262"/>
    </location>
</feature>
<feature type="transmembrane region" description="Helical" evidence="6">
    <location>
        <begin position="123"/>
        <end position="142"/>
    </location>
</feature>
<dbReference type="Gene3D" id="1.10.3730.20">
    <property type="match status" value="1"/>
</dbReference>
<comment type="caution">
    <text evidence="8">The sequence shown here is derived from an EMBL/GenBank/DDBJ whole genome shotgun (WGS) entry which is preliminary data.</text>
</comment>
<feature type="transmembrane region" description="Helical" evidence="6">
    <location>
        <begin position="192"/>
        <end position="211"/>
    </location>
</feature>
<feature type="transmembrane region" description="Helical" evidence="6">
    <location>
        <begin position="223"/>
        <end position="240"/>
    </location>
</feature>
<evidence type="ECO:0000256" key="4">
    <source>
        <dbReference type="ARBA" id="ARBA00022989"/>
    </source>
</evidence>
<keyword evidence="4 6" id="KW-1133">Transmembrane helix</keyword>
<comment type="similarity">
    <text evidence="2">Belongs to the EamA transporter family.</text>
</comment>
<dbReference type="InterPro" id="IPR037185">
    <property type="entry name" value="EmrE-like"/>
</dbReference>
<dbReference type="EMBL" id="JACDQQ010001769">
    <property type="protein sequence ID" value="MBA0086980.1"/>
    <property type="molecule type" value="Genomic_DNA"/>
</dbReference>
<keyword evidence="3 6" id="KW-0812">Transmembrane</keyword>
<feature type="non-terminal residue" evidence="8">
    <location>
        <position position="1"/>
    </location>
</feature>
<dbReference type="PANTHER" id="PTHR32322">
    <property type="entry name" value="INNER MEMBRANE TRANSPORTER"/>
    <property type="match status" value="1"/>
</dbReference>
<evidence type="ECO:0000256" key="3">
    <source>
        <dbReference type="ARBA" id="ARBA00022692"/>
    </source>
</evidence>
<dbReference type="GO" id="GO:0016020">
    <property type="term" value="C:membrane"/>
    <property type="evidence" value="ECO:0007669"/>
    <property type="project" value="UniProtKB-SubCell"/>
</dbReference>
<evidence type="ECO:0000259" key="7">
    <source>
        <dbReference type="Pfam" id="PF00892"/>
    </source>
</evidence>